<dbReference type="InterPro" id="IPR036086">
    <property type="entry name" value="ParB/Sulfiredoxin_sf"/>
</dbReference>
<dbReference type="PANTHER" id="PTHR33375">
    <property type="entry name" value="CHROMOSOME-PARTITIONING PROTEIN PARB-RELATED"/>
    <property type="match status" value="1"/>
</dbReference>
<dbReference type="Proteomes" id="UP000054695">
    <property type="component" value="Unassembled WGS sequence"/>
</dbReference>
<keyword evidence="4" id="KW-0238">DNA-binding</keyword>
<dbReference type="OrthoDB" id="9802051at2"/>
<dbReference type="SUPFAM" id="SSF109709">
    <property type="entry name" value="KorB DNA-binding domain-like"/>
    <property type="match status" value="1"/>
</dbReference>
<evidence type="ECO:0000313" key="7">
    <source>
        <dbReference type="EMBL" id="KTC68409.1"/>
    </source>
</evidence>
<comment type="similarity">
    <text evidence="1">Belongs to the ParB family.</text>
</comment>
<feature type="domain" description="ParB-like N-terminal" evidence="6">
    <location>
        <begin position="21"/>
        <end position="113"/>
    </location>
</feature>
<dbReference type="Pfam" id="PF02195">
    <property type="entry name" value="ParB_N"/>
    <property type="match status" value="1"/>
</dbReference>
<dbReference type="AlphaFoldDB" id="A0A0W0RBI9"/>
<dbReference type="RefSeq" id="WP_058460920.1">
    <property type="nucleotide sequence ID" value="NZ_CAAAIY010000007.1"/>
</dbReference>
<dbReference type="PANTHER" id="PTHR33375:SF1">
    <property type="entry name" value="CHROMOSOME-PARTITIONING PROTEIN PARB-RELATED"/>
    <property type="match status" value="1"/>
</dbReference>
<sequence length="281" mass="32066">MKFPAFEPINLKNDIQSLESSDLCLSKIYPDKNQARKFFSDASLEELALSIRQHGIIQPILVKEIDHNRNEYQIIAGERRWRAAKIAGLEKIPAIIRKYNKANGMAVSLIENIQREDLNPLEEAQAIQRLIEECYMTHAEVAETLGRSRTTVTNLLRLLTLTDEVKEMLKTGSLEMGHARALLSLSSAQQADTAKIIINKSLSVRETEKLVQHLNMPEDKQEFFLTPQFEQKTKDWMAQLSKKLSSKVNMHFNYGGKGRVVISFDSLEEADWLMSHLKVEG</sequence>
<evidence type="ECO:0000313" key="8">
    <source>
        <dbReference type="Proteomes" id="UP000054695"/>
    </source>
</evidence>
<evidence type="ECO:0000256" key="4">
    <source>
        <dbReference type="ARBA" id="ARBA00023125"/>
    </source>
</evidence>
<keyword evidence="3" id="KW-0159">Chromosome partition</keyword>
<dbReference type="GO" id="GO:0007059">
    <property type="term" value="P:chromosome segregation"/>
    <property type="evidence" value="ECO:0007669"/>
    <property type="project" value="UniProtKB-KW"/>
</dbReference>
<dbReference type="FunFam" id="3.90.1530.30:FF:000001">
    <property type="entry name" value="Chromosome partitioning protein ParB"/>
    <property type="match status" value="1"/>
</dbReference>
<evidence type="ECO:0000256" key="3">
    <source>
        <dbReference type="ARBA" id="ARBA00022829"/>
    </source>
</evidence>
<dbReference type="InterPro" id="IPR050336">
    <property type="entry name" value="Chromosome_partition/occlusion"/>
</dbReference>
<dbReference type="Pfam" id="PF17762">
    <property type="entry name" value="HTH_ParB"/>
    <property type="match status" value="1"/>
</dbReference>
<dbReference type="InterPro" id="IPR057240">
    <property type="entry name" value="ParB_dimer_C"/>
</dbReference>
<comment type="caution">
    <text evidence="7">The sequence shown here is derived from an EMBL/GenBank/DDBJ whole genome shotgun (WGS) entry which is preliminary data.</text>
</comment>
<dbReference type="PATRIC" id="fig|447.4.peg.3629"/>
<dbReference type="GO" id="GO:0003677">
    <property type="term" value="F:DNA binding"/>
    <property type="evidence" value="ECO:0007669"/>
    <property type="project" value="UniProtKB-KW"/>
</dbReference>
<dbReference type="SMART" id="SM00470">
    <property type="entry name" value="ParB"/>
    <property type="match status" value="1"/>
</dbReference>
<dbReference type="InterPro" id="IPR003115">
    <property type="entry name" value="ParB_N"/>
</dbReference>
<dbReference type="NCBIfam" id="TIGR00180">
    <property type="entry name" value="parB_part"/>
    <property type="match status" value="1"/>
</dbReference>
<dbReference type="EMBL" id="LNXU01000056">
    <property type="protein sequence ID" value="KTC68409.1"/>
    <property type="molecule type" value="Genomic_DNA"/>
</dbReference>
<evidence type="ECO:0000259" key="6">
    <source>
        <dbReference type="SMART" id="SM00470"/>
    </source>
</evidence>
<evidence type="ECO:0000256" key="2">
    <source>
        <dbReference type="ARBA" id="ARBA00022372"/>
    </source>
</evidence>
<dbReference type="Gene3D" id="3.90.1530.30">
    <property type="match status" value="1"/>
</dbReference>
<name>A0A0W0RBI9_LEGBO</name>
<organism evidence="7 8">
    <name type="scientific">Legionella bozemanae</name>
    <name type="common">Fluoribacter bozemanae</name>
    <dbReference type="NCBI Taxonomy" id="447"/>
    <lineage>
        <taxon>Bacteria</taxon>
        <taxon>Pseudomonadati</taxon>
        <taxon>Pseudomonadota</taxon>
        <taxon>Gammaproteobacteria</taxon>
        <taxon>Legionellales</taxon>
        <taxon>Legionellaceae</taxon>
        <taxon>Legionella</taxon>
    </lineage>
</organism>
<dbReference type="InterPro" id="IPR004437">
    <property type="entry name" value="ParB/RepB/Spo0J"/>
</dbReference>
<accession>A0A0W0RBI9</accession>
<dbReference type="GO" id="GO:0005694">
    <property type="term" value="C:chromosome"/>
    <property type="evidence" value="ECO:0007669"/>
    <property type="project" value="TreeGrafter"/>
</dbReference>
<keyword evidence="8" id="KW-1185">Reference proteome</keyword>
<gene>
    <name evidence="7" type="primary">parB_3</name>
    <name evidence="7" type="ORF">Lboz_3394</name>
</gene>
<dbReference type="FunFam" id="1.10.10.2830:FF:000001">
    <property type="entry name" value="Chromosome partitioning protein ParB"/>
    <property type="match status" value="1"/>
</dbReference>
<comment type="function">
    <text evidence="5">Involved in chromosome partition. Localize to both poles of the predivisional cell following completion of DNA replication. Binds to the DNA origin of replication.</text>
</comment>
<evidence type="ECO:0000256" key="1">
    <source>
        <dbReference type="ARBA" id="ARBA00006295"/>
    </source>
</evidence>
<dbReference type="GO" id="GO:0045881">
    <property type="term" value="P:positive regulation of sporulation resulting in formation of a cellular spore"/>
    <property type="evidence" value="ECO:0007669"/>
    <property type="project" value="TreeGrafter"/>
</dbReference>
<protein>
    <recommendedName>
        <fullName evidence="2">Probable chromosome-partitioning protein ParB</fullName>
    </recommendedName>
</protein>
<dbReference type="InterPro" id="IPR041468">
    <property type="entry name" value="HTH_ParB/Spo0J"/>
</dbReference>
<dbReference type="CDD" id="cd16393">
    <property type="entry name" value="SPO0J_N"/>
    <property type="match status" value="1"/>
</dbReference>
<dbReference type="Gene3D" id="1.10.10.2830">
    <property type="match status" value="1"/>
</dbReference>
<reference evidence="7 8" key="1">
    <citation type="submission" date="2015-11" db="EMBL/GenBank/DDBJ databases">
        <title>Genomic analysis of 38 Legionella species identifies large and diverse effector repertoires.</title>
        <authorList>
            <person name="Burstein D."/>
            <person name="Amaro F."/>
            <person name="Zusman T."/>
            <person name="Lifshitz Z."/>
            <person name="Cohen O."/>
            <person name="Gilbert J.A."/>
            <person name="Pupko T."/>
            <person name="Shuman H.A."/>
            <person name="Segal G."/>
        </authorList>
    </citation>
    <scope>NUCLEOTIDE SEQUENCE [LARGE SCALE GENOMIC DNA]</scope>
    <source>
        <strain evidence="7 8">WIGA</strain>
    </source>
</reference>
<dbReference type="SUPFAM" id="SSF110849">
    <property type="entry name" value="ParB/Sulfiredoxin"/>
    <property type="match status" value="1"/>
</dbReference>
<evidence type="ECO:0000256" key="5">
    <source>
        <dbReference type="ARBA" id="ARBA00025472"/>
    </source>
</evidence>
<dbReference type="Pfam" id="PF23552">
    <property type="entry name" value="ParB_C"/>
    <property type="match status" value="1"/>
</dbReference>
<dbReference type="STRING" id="447.Lboz_3394"/>
<proteinExistence type="inferred from homology"/>